<feature type="transmembrane region" description="Helical" evidence="1">
    <location>
        <begin position="12"/>
        <end position="39"/>
    </location>
</feature>
<dbReference type="AlphaFoldDB" id="A0A370HHT5"/>
<accession>A0A370HHT5</accession>
<sequence>MRRVQLCLGYGSIALAALGVFLPLLPTTPFLLLAVWCFARSNPATADRLYAHPSFGPLLTTWRDQRAISRRSKGLALTMLASSFGATVWLSNGPVVPAIAGLSMGSVALYLVTRPIPRACECSNPTKVAKGS</sequence>
<dbReference type="OrthoDB" id="9816293at2"/>
<dbReference type="Proteomes" id="UP000254925">
    <property type="component" value="Unassembled WGS sequence"/>
</dbReference>
<reference evidence="2 3" key="1">
    <citation type="submission" date="2018-07" db="EMBL/GenBank/DDBJ databases">
        <title>Genomic Encyclopedia of Type Strains, Phase IV (KMG-IV): sequencing the most valuable type-strain genomes for metagenomic binning, comparative biology and taxonomic classification.</title>
        <authorList>
            <person name="Goeker M."/>
        </authorList>
    </citation>
    <scope>NUCLEOTIDE SEQUENCE [LARGE SCALE GENOMIC DNA]</scope>
    <source>
        <strain evidence="2 3">DSM 14364</strain>
    </source>
</reference>
<dbReference type="PIRSF" id="PIRSF016789">
    <property type="entry name" value="DUF454"/>
    <property type="match status" value="1"/>
</dbReference>
<dbReference type="Pfam" id="PF04304">
    <property type="entry name" value="DUF454"/>
    <property type="match status" value="1"/>
</dbReference>
<keyword evidence="3" id="KW-1185">Reference proteome</keyword>
<dbReference type="RefSeq" id="WP_114771593.1">
    <property type="nucleotide sequence ID" value="NZ_QQBB01000007.1"/>
</dbReference>
<organism evidence="2 3">
    <name type="scientific">Microvirga subterranea</name>
    <dbReference type="NCBI Taxonomy" id="186651"/>
    <lineage>
        <taxon>Bacteria</taxon>
        <taxon>Pseudomonadati</taxon>
        <taxon>Pseudomonadota</taxon>
        <taxon>Alphaproteobacteria</taxon>
        <taxon>Hyphomicrobiales</taxon>
        <taxon>Methylobacteriaceae</taxon>
        <taxon>Microvirga</taxon>
    </lineage>
</organism>
<evidence type="ECO:0008006" key="4">
    <source>
        <dbReference type="Google" id="ProtNLM"/>
    </source>
</evidence>
<dbReference type="GO" id="GO:0005886">
    <property type="term" value="C:plasma membrane"/>
    <property type="evidence" value="ECO:0007669"/>
    <property type="project" value="TreeGrafter"/>
</dbReference>
<comment type="caution">
    <text evidence="2">The sequence shown here is derived from an EMBL/GenBank/DDBJ whole genome shotgun (WGS) entry which is preliminary data.</text>
</comment>
<dbReference type="InterPro" id="IPR007401">
    <property type="entry name" value="DUF454"/>
</dbReference>
<keyword evidence="1" id="KW-0472">Membrane</keyword>
<evidence type="ECO:0000313" key="2">
    <source>
        <dbReference type="EMBL" id="RDI57391.1"/>
    </source>
</evidence>
<proteinExistence type="predicted"/>
<feature type="transmembrane region" description="Helical" evidence="1">
    <location>
        <begin position="96"/>
        <end position="113"/>
    </location>
</feature>
<dbReference type="EMBL" id="QQBB01000007">
    <property type="protein sequence ID" value="RDI57391.1"/>
    <property type="molecule type" value="Genomic_DNA"/>
</dbReference>
<dbReference type="PANTHER" id="PTHR35813:SF1">
    <property type="entry name" value="INNER MEMBRANE PROTEIN YBAN"/>
    <property type="match status" value="1"/>
</dbReference>
<evidence type="ECO:0000313" key="3">
    <source>
        <dbReference type="Proteomes" id="UP000254925"/>
    </source>
</evidence>
<keyword evidence="1" id="KW-1133">Transmembrane helix</keyword>
<keyword evidence="1" id="KW-0812">Transmembrane</keyword>
<name>A0A370HHT5_9HYPH</name>
<gene>
    <name evidence="2" type="ORF">DES45_107313</name>
</gene>
<protein>
    <recommendedName>
        <fullName evidence="4">Inner membrane protein</fullName>
    </recommendedName>
</protein>
<dbReference type="PANTHER" id="PTHR35813">
    <property type="entry name" value="INNER MEMBRANE PROTEIN YBAN"/>
    <property type="match status" value="1"/>
</dbReference>
<evidence type="ECO:0000256" key="1">
    <source>
        <dbReference type="SAM" id="Phobius"/>
    </source>
</evidence>